<evidence type="ECO:0000313" key="3">
    <source>
        <dbReference type="Proteomes" id="UP000245880"/>
    </source>
</evidence>
<organism evidence="2 3">
    <name type="scientific">Dyadobacter jejuensis</name>
    <dbReference type="NCBI Taxonomy" id="1082580"/>
    <lineage>
        <taxon>Bacteria</taxon>
        <taxon>Pseudomonadati</taxon>
        <taxon>Bacteroidota</taxon>
        <taxon>Cytophagia</taxon>
        <taxon>Cytophagales</taxon>
        <taxon>Spirosomataceae</taxon>
        <taxon>Dyadobacter</taxon>
    </lineage>
</organism>
<feature type="chain" id="PRO_5016422788" evidence="1">
    <location>
        <begin position="25"/>
        <end position="67"/>
    </location>
</feature>
<keyword evidence="3" id="KW-1185">Reference proteome</keyword>
<dbReference type="OrthoDB" id="5873496at2"/>
<dbReference type="EMBL" id="QGDT01000004">
    <property type="protein sequence ID" value="PWJ58440.1"/>
    <property type="molecule type" value="Genomic_DNA"/>
</dbReference>
<dbReference type="AlphaFoldDB" id="A0A316ANS4"/>
<name>A0A316ANS4_9BACT</name>
<accession>A0A316ANS4</accession>
<protein>
    <submittedName>
        <fullName evidence="2">Uncharacterized protein</fullName>
    </submittedName>
</protein>
<keyword evidence="1" id="KW-0732">Signal</keyword>
<dbReference type="RefSeq" id="WP_109674291.1">
    <property type="nucleotide sequence ID" value="NZ_QGDT01000004.1"/>
</dbReference>
<gene>
    <name evidence="2" type="ORF">CLV98_104300</name>
</gene>
<reference evidence="2 3" key="1">
    <citation type="submission" date="2018-03" db="EMBL/GenBank/DDBJ databases">
        <title>Genomic Encyclopedia of Archaeal and Bacterial Type Strains, Phase II (KMG-II): from individual species to whole genera.</title>
        <authorList>
            <person name="Goeker M."/>
        </authorList>
    </citation>
    <scope>NUCLEOTIDE SEQUENCE [LARGE SCALE GENOMIC DNA]</scope>
    <source>
        <strain evidence="2 3">DSM 100346</strain>
    </source>
</reference>
<comment type="caution">
    <text evidence="2">The sequence shown here is derived from an EMBL/GenBank/DDBJ whole genome shotgun (WGS) entry which is preliminary data.</text>
</comment>
<sequence length="67" mass="7402">MVSLYKSLLRASALLLIAASHTFAQVYVVGVDINQKKDLKVIEMLALEDTVVSPLIKVAIDYGQKRI</sequence>
<dbReference type="Proteomes" id="UP000245880">
    <property type="component" value="Unassembled WGS sequence"/>
</dbReference>
<evidence type="ECO:0000313" key="2">
    <source>
        <dbReference type="EMBL" id="PWJ58440.1"/>
    </source>
</evidence>
<proteinExistence type="predicted"/>
<feature type="signal peptide" evidence="1">
    <location>
        <begin position="1"/>
        <end position="24"/>
    </location>
</feature>
<evidence type="ECO:0000256" key="1">
    <source>
        <dbReference type="SAM" id="SignalP"/>
    </source>
</evidence>